<dbReference type="PANTHER" id="PTHR10996">
    <property type="entry name" value="2-HYDROXYACID DEHYDROGENASE-RELATED"/>
    <property type="match status" value="1"/>
</dbReference>
<dbReference type="InterPro" id="IPR050223">
    <property type="entry name" value="D-isomer_2-hydroxyacid_DH"/>
</dbReference>
<gene>
    <name evidence="7" type="ORF">ENV67_02660</name>
</gene>
<dbReference type="Pfam" id="PF02826">
    <property type="entry name" value="2-Hacid_dh_C"/>
    <property type="match status" value="1"/>
</dbReference>
<dbReference type="SUPFAM" id="SSF52283">
    <property type="entry name" value="Formate/glycerate dehydrogenase catalytic domain-like"/>
    <property type="match status" value="1"/>
</dbReference>
<evidence type="ECO:0000259" key="6">
    <source>
        <dbReference type="Pfam" id="PF02826"/>
    </source>
</evidence>
<dbReference type="PROSITE" id="PS00671">
    <property type="entry name" value="D_2_HYDROXYACID_DH_3"/>
    <property type="match status" value="1"/>
</dbReference>
<dbReference type="CDD" id="cd05301">
    <property type="entry name" value="GDH"/>
    <property type="match status" value="1"/>
</dbReference>
<dbReference type="GO" id="GO:0030267">
    <property type="term" value="F:glyoxylate reductase (NADPH) activity"/>
    <property type="evidence" value="ECO:0007669"/>
    <property type="project" value="TreeGrafter"/>
</dbReference>
<feature type="domain" description="D-isomer specific 2-hydroxyacid dehydrogenase catalytic" evidence="5">
    <location>
        <begin position="4"/>
        <end position="314"/>
    </location>
</feature>
<evidence type="ECO:0000256" key="1">
    <source>
        <dbReference type="ARBA" id="ARBA00005854"/>
    </source>
</evidence>
<dbReference type="GO" id="GO:0016618">
    <property type="term" value="F:hydroxypyruvate reductase [NAD(P)H] activity"/>
    <property type="evidence" value="ECO:0007669"/>
    <property type="project" value="TreeGrafter"/>
</dbReference>
<reference evidence="7" key="1">
    <citation type="journal article" date="2020" name="mSystems">
        <title>Genome- and Community-Level Interaction Insights into Carbon Utilization and Element Cycling Functions of Hydrothermarchaeota in Hydrothermal Sediment.</title>
        <authorList>
            <person name="Zhou Z."/>
            <person name="Liu Y."/>
            <person name="Xu W."/>
            <person name="Pan J."/>
            <person name="Luo Z.H."/>
            <person name="Li M."/>
        </authorList>
    </citation>
    <scope>NUCLEOTIDE SEQUENCE [LARGE SCALE GENOMIC DNA]</scope>
    <source>
        <strain evidence="7">SpSt-780</strain>
    </source>
</reference>
<comment type="similarity">
    <text evidence="1 4">Belongs to the D-isomer specific 2-hydroxyacid dehydrogenase family.</text>
</comment>
<dbReference type="InterPro" id="IPR006139">
    <property type="entry name" value="D-isomer_2_OHA_DH_cat_dom"/>
</dbReference>
<evidence type="ECO:0000256" key="2">
    <source>
        <dbReference type="ARBA" id="ARBA00023002"/>
    </source>
</evidence>
<dbReference type="AlphaFoldDB" id="A0A7C4YFF1"/>
<proteinExistence type="inferred from homology"/>
<dbReference type="GO" id="GO:0051287">
    <property type="term" value="F:NAD binding"/>
    <property type="evidence" value="ECO:0007669"/>
    <property type="project" value="InterPro"/>
</dbReference>
<evidence type="ECO:0000256" key="4">
    <source>
        <dbReference type="RuleBase" id="RU003719"/>
    </source>
</evidence>
<evidence type="ECO:0000259" key="5">
    <source>
        <dbReference type="Pfam" id="PF00389"/>
    </source>
</evidence>
<keyword evidence="2 4" id="KW-0560">Oxidoreductase</keyword>
<evidence type="ECO:0000313" key="7">
    <source>
        <dbReference type="EMBL" id="HGW91426.1"/>
    </source>
</evidence>
<feature type="domain" description="D-isomer specific 2-hydroxyacid dehydrogenase NAD-binding" evidence="6">
    <location>
        <begin position="107"/>
        <end position="283"/>
    </location>
</feature>
<dbReference type="SUPFAM" id="SSF51735">
    <property type="entry name" value="NAD(P)-binding Rossmann-fold domains"/>
    <property type="match status" value="1"/>
</dbReference>
<dbReference type="FunFam" id="3.40.50.720:FF:000203">
    <property type="entry name" value="D-3-phosphoglycerate dehydrogenase (SerA)"/>
    <property type="match status" value="1"/>
</dbReference>
<dbReference type="InterPro" id="IPR029753">
    <property type="entry name" value="D-isomer_DH_CS"/>
</dbReference>
<organism evidence="7">
    <name type="scientific">candidate division WOR-3 bacterium</name>
    <dbReference type="NCBI Taxonomy" id="2052148"/>
    <lineage>
        <taxon>Bacteria</taxon>
        <taxon>Bacteria division WOR-3</taxon>
    </lineage>
</organism>
<dbReference type="Gene3D" id="3.40.50.720">
    <property type="entry name" value="NAD(P)-binding Rossmann-like Domain"/>
    <property type="match status" value="2"/>
</dbReference>
<name>A0A7C4YFF1_UNCW3</name>
<comment type="caution">
    <text evidence="7">The sequence shown here is derived from an EMBL/GenBank/DDBJ whole genome shotgun (WGS) entry which is preliminary data.</text>
</comment>
<protein>
    <submittedName>
        <fullName evidence="7">D-glycerate dehydrogenase</fullName>
    </submittedName>
</protein>
<evidence type="ECO:0000256" key="3">
    <source>
        <dbReference type="ARBA" id="ARBA00023027"/>
    </source>
</evidence>
<dbReference type="PROSITE" id="PS00670">
    <property type="entry name" value="D_2_HYDROXYACID_DH_2"/>
    <property type="match status" value="1"/>
</dbReference>
<dbReference type="Pfam" id="PF00389">
    <property type="entry name" value="2-Hacid_dh"/>
    <property type="match status" value="1"/>
</dbReference>
<dbReference type="EMBL" id="DTHG01000031">
    <property type="protein sequence ID" value="HGW91426.1"/>
    <property type="molecule type" value="Genomic_DNA"/>
</dbReference>
<keyword evidence="3" id="KW-0520">NAD</keyword>
<dbReference type="InterPro" id="IPR036291">
    <property type="entry name" value="NAD(P)-bd_dom_sf"/>
</dbReference>
<dbReference type="InterPro" id="IPR006140">
    <property type="entry name" value="D-isomer_DH_NAD-bd"/>
</dbReference>
<accession>A0A7C4YFF1</accession>
<dbReference type="GO" id="GO:0005829">
    <property type="term" value="C:cytosol"/>
    <property type="evidence" value="ECO:0007669"/>
    <property type="project" value="TreeGrafter"/>
</dbReference>
<dbReference type="PANTHER" id="PTHR10996:SF178">
    <property type="entry name" value="2-HYDROXYACID DEHYDROGENASE YGL185C-RELATED"/>
    <property type="match status" value="1"/>
</dbReference>
<sequence length="315" mass="35419">MKVFVTYPFPEDWIKELKVKYETIIFEENRKPTKEEIIKNIKDASGILCLLRDKIDEEIISKAISLKVISNYAVGYDNIDIDAAKRRNIVVTNTPDVLTNAVAELTLAILLAAIRKIVEADRFVREGRFQGWDSILFLGYEIKDSITGIIGAGRIGAEFGRKIISLGGKVIYYNRKENETLDKLGARKVSLEELIKSSDFISLHLPLTKETYHIIGEKEIMMMKKNAFIVNTGRGPLIDERALADALNKGIIEGAALDVFEFEPGVTTELLRSNKVVLTPHIGSATKRTRENMARIAVQNIINVLEGKEPLYRVV</sequence>